<protein>
    <submittedName>
        <fullName evidence="4">Uncharacterized protein</fullName>
    </submittedName>
</protein>
<keyword evidence="5" id="KW-1185">Reference proteome</keyword>
<reference evidence="4 5" key="1">
    <citation type="submission" date="2017-02" db="EMBL/GenBank/DDBJ databases">
        <title>The new phylogeny of genus Mycobacterium.</title>
        <authorList>
            <person name="Tortoli E."/>
            <person name="Trovato A."/>
            <person name="Cirillo D.M."/>
        </authorList>
    </citation>
    <scope>NUCLEOTIDE SEQUENCE [LARGE SCALE GENOMIC DNA]</scope>
    <source>
        <strain evidence="4 5">DSM 45633</strain>
    </source>
</reference>
<evidence type="ECO:0000256" key="1">
    <source>
        <dbReference type="ARBA" id="ARBA00010652"/>
    </source>
</evidence>
<name>A0A7I7RAE8_9MYCO</name>
<dbReference type="Proteomes" id="UP000192320">
    <property type="component" value="Unassembled WGS sequence"/>
</dbReference>
<organism evidence="4 5">
    <name type="scientific">Mycolicibacter minnesotensis</name>
    <dbReference type="NCBI Taxonomy" id="1118379"/>
    <lineage>
        <taxon>Bacteria</taxon>
        <taxon>Bacillati</taxon>
        <taxon>Actinomycetota</taxon>
        <taxon>Actinomycetes</taxon>
        <taxon>Mycobacteriales</taxon>
        <taxon>Mycobacteriaceae</taxon>
        <taxon>Mycolicibacter</taxon>
    </lineage>
</organism>
<gene>
    <name evidence="4" type="ORF">BST33_01195</name>
</gene>
<dbReference type="Pfam" id="PF12484">
    <property type="entry name" value="PPE-SVP"/>
    <property type="match status" value="1"/>
</dbReference>
<evidence type="ECO:0000259" key="2">
    <source>
        <dbReference type="Pfam" id="PF00823"/>
    </source>
</evidence>
<dbReference type="FunFam" id="1.20.1260.20:FF:000001">
    <property type="entry name" value="PPE family protein PPE41"/>
    <property type="match status" value="1"/>
</dbReference>
<feature type="domain" description="PPE family C-terminal" evidence="3">
    <location>
        <begin position="306"/>
        <end position="396"/>
    </location>
</feature>
<dbReference type="SUPFAM" id="SSF140459">
    <property type="entry name" value="PE/PPE dimer-like"/>
    <property type="match status" value="1"/>
</dbReference>
<evidence type="ECO:0000313" key="4">
    <source>
        <dbReference type="EMBL" id="ORB04530.1"/>
    </source>
</evidence>
<evidence type="ECO:0000313" key="5">
    <source>
        <dbReference type="Proteomes" id="UP000192320"/>
    </source>
</evidence>
<dbReference type="RefSeq" id="WP_165756557.1">
    <property type="nucleotide sequence ID" value="NZ_AP022589.1"/>
</dbReference>
<sequence>MFDFGALPPEINSARMYSGPGSGPMMAAATAWDAVGIHLESLAAGYSEMMANLQGQVWAGAASDAMAVAAARYIAWASATAVQAESTAAQIRAVASAYETAFAATVPPTAVAANRAQLLMLVATNFFGQNGPAIAATEASYAQMWAQDASAMYGYAGASAQASALSPFQRPPETTNAGGQFAQYAASARASAEVVSGQTQLPVSELFAPAVEQPHVLAPAQPAQAGAVAASSPQTWPIVAELAVLGPTLGVLGIAQQVVFTTGSQGIFGVALLNAQEKAAAGGAVPNPSIQPGVPGSPQFPHAVLASAGRSAPVGKLTVPPGWLTAAQMTDTVDPGGRATRPAGSFGVPAEAPQALRPAANSAPMGAMGPMGRSGPRNDGIAAYRLRDRRFRFPRPPAGG</sequence>
<accession>A0A7I7RAE8</accession>
<dbReference type="EMBL" id="MVHZ01000001">
    <property type="protein sequence ID" value="ORB04530.1"/>
    <property type="molecule type" value="Genomic_DNA"/>
</dbReference>
<dbReference type="AlphaFoldDB" id="A0A7I7RAE8"/>
<evidence type="ECO:0000259" key="3">
    <source>
        <dbReference type="Pfam" id="PF12484"/>
    </source>
</evidence>
<dbReference type="GO" id="GO:0052572">
    <property type="term" value="P:response to host immune response"/>
    <property type="evidence" value="ECO:0007669"/>
    <property type="project" value="TreeGrafter"/>
</dbReference>
<dbReference type="Pfam" id="PF00823">
    <property type="entry name" value="PPE"/>
    <property type="match status" value="1"/>
</dbReference>
<dbReference type="InterPro" id="IPR038332">
    <property type="entry name" value="PPE_sf"/>
</dbReference>
<comment type="similarity">
    <text evidence="1">Belongs to the mycobacterial PPE family.</text>
</comment>
<dbReference type="InterPro" id="IPR022171">
    <property type="entry name" value="PPE_C"/>
</dbReference>
<dbReference type="PANTHER" id="PTHR46766:SF1">
    <property type="entry name" value="GLUTAMINE-RICH PROTEIN 2"/>
    <property type="match status" value="1"/>
</dbReference>
<dbReference type="PANTHER" id="PTHR46766">
    <property type="entry name" value="GLUTAMINE-RICH PROTEIN 2"/>
    <property type="match status" value="1"/>
</dbReference>
<dbReference type="InterPro" id="IPR000030">
    <property type="entry name" value="PPE_dom"/>
</dbReference>
<feature type="domain" description="PPE" evidence="2">
    <location>
        <begin position="3"/>
        <end position="165"/>
    </location>
</feature>
<dbReference type="Gene3D" id="1.20.1260.20">
    <property type="entry name" value="PPE superfamily"/>
    <property type="match status" value="1"/>
</dbReference>
<proteinExistence type="inferred from homology"/>
<comment type="caution">
    <text evidence="4">The sequence shown here is derived from an EMBL/GenBank/DDBJ whole genome shotgun (WGS) entry which is preliminary data.</text>
</comment>